<accession>A0A835NWN1</accession>
<organism evidence="2">
    <name type="scientific">Lamprotornis superbus</name>
    <dbReference type="NCBI Taxonomy" id="245042"/>
    <lineage>
        <taxon>Eukaryota</taxon>
        <taxon>Metazoa</taxon>
        <taxon>Chordata</taxon>
        <taxon>Craniata</taxon>
        <taxon>Vertebrata</taxon>
        <taxon>Euteleostomi</taxon>
        <taxon>Archelosauria</taxon>
        <taxon>Archosauria</taxon>
        <taxon>Dinosauria</taxon>
        <taxon>Saurischia</taxon>
        <taxon>Theropoda</taxon>
        <taxon>Coelurosauria</taxon>
        <taxon>Aves</taxon>
        <taxon>Neognathae</taxon>
        <taxon>Neoaves</taxon>
        <taxon>Telluraves</taxon>
        <taxon>Australaves</taxon>
        <taxon>Passeriformes</taxon>
        <taxon>Sturnidae</taxon>
        <taxon>Lamprotornis</taxon>
    </lineage>
</organism>
<comment type="caution">
    <text evidence="2">The sequence shown here is derived from an EMBL/GenBank/DDBJ whole genome shotgun (WGS) entry which is preliminary data.</text>
</comment>
<evidence type="ECO:0000256" key="1">
    <source>
        <dbReference type="SAM" id="MobiDB-lite"/>
    </source>
</evidence>
<reference evidence="3" key="3">
    <citation type="submission" date="2022-01" db="EMBL/GenBank/DDBJ databases">
        <authorList>
            <person name="Rubenstein D.R."/>
        </authorList>
    </citation>
    <scope>NUCLEOTIDE SEQUENCE</scope>
    <source>
        <strain evidence="3">SS15</strain>
        <tissue evidence="3">Liver</tissue>
    </source>
</reference>
<sequence>MYDERSLNTSRPYSNSKSHLPRKQENLGSRNRFSAAEPEVHSQARESIRSLIINSSAHNPEKMRVLNFSLTKCLLRFIFFAYTSLGVHKTHSNSLYFSISVSHIRLAGQRANWQTQARYGRREIQTQPQSGLCLGGISNY</sequence>
<feature type="non-terminal residue" evidence="2">
    <location>
        <position position="1"/>
    </location>
</feature>
<reference evidence="3 4" key="2">
    <citation type="journal article" date="2021" name="J. Hered.">
        <title>Feather Gene Expression Elucidates the Developmental Basis of Plumage Iridescence in African Starlings.</title>
        <authorList>
            <person name="Rubenstein D.R."/>
            <person name="Corvelo A."/>
            <person name="MacManes M.D."/>
            <person name="Maia R."/>
            <person name="Narzisi G."/>
            <person name="Rousaki A."/>
            <person name="Vandenabeele P."/>
            <person name="Shawkey M.D."/>
            <person name="Solomon J."/>
        </authorList>
    </citation>
    <scope>NUCLEOTIDE SEQUENCE [LARGE SCALE GENOMIC DNA]</scope>
    <source>
        <strain evidence="3">SS15</strain>
    </source>
</reference>
<feature type="compositionally biased region" description="Polar residues" evidence="1">
    <location>
        <begin position="7"/>
        <end position="18"/>
    </location>
</feature>
<evidence type="ECO:0000313" key="4">
    <source>
        <dbReference type="Proteomes" id="UP000618051"/>
    </source>
</evidence>
<keyword evidence="4" id="KW-1185">Reference proteome</keyword>
<name>A0A835NWN1_9PASS</name>
<gene>
    <name evidence="3" type="ORF">IHE44_0011874</name>
    <name evidence="2" type="ORF">IHE44_008842</name>
</gene>
<reference evidence="2" key="1">
    <citation type="submission" date="2020-10" db="EMBL/GenBank/DDBJ databases">
        <title>Feather gene expression reveals the developmental basis of iridescence in African starlings.</title>
        <authorList>
            <person name="Rubenstein D.R."/>
        </authorList>
    </citation>
    <scope>NUCLEOTIDE SEQUENCE</scope>
    <source>
        <strain evidence="2">SS15</strain>
        <tissue evidence="2">Liver</tissue>
    </source>
</reference>
<protein>
    <submittedName>
        <fullName evidence="2">Uncharacterized protein</fullName>
    </submittedName>
</protein>
<dbReference type="EMBL" id="JADDUC020000005">
    <property type="protein sequence ID" value="KAI1238785.1"/>
    <property type="molecule type" value="Genomic_DNA"/>
</dbReference>
<evidence type="ECO:0000313" key="2">
    <source>
        <dbReference type="EMBL" id="KAG0122541.1"/>
    </source>
</evidence>
<dbReference type="Proteomes" id="UP000618051">
    <property type="component" value="Unassembled WGS sequence"/>
</dbReference>
<dbReference type="AlphaFoldDB" id="A0A835NWN1"/>
<dbReference type="EMBL" id="JADDUC010000035">
    <property type="protein sequence ID" value="KAG0122541.1"/>
    <property type="molecule type" value="Genomic_DNA"/>
</dbReference>
<proteinExistence type="predicted"/>
<feature type="region of interest" description="Disordered" evidence="1">
    <location>
        <begin position="1"/>
        <end position="43"/>
    </location>
</feature>
<evidence type="ECO:0000313" key="3">
    <source>
        <dbReference type="EMBL" id="KAI1238785.1"/>
    </source>
</evidence>